<keyword evidence="3" id="KW-0677">Repeat</keyword>
<sequence length="1249" mass="135456">MKLPLLDKVSKIALRQRTSSQQQQQQQHDSPSSLVSSTPPAAADSTPPTPTLTTGANGNKTEPATSEPARPIPVKLGTPTRPSLPRSSSDDKRLSQSSSPVGASPQRRGSWFSNISSKFSSGTAQSPPQATTTQPKPAELSVPKANPAKNAVLQHASKNEGEGPYTPAPPRSSAQAGIMHVFRRLSISNGNLNPNVKPHNHGLVERRVLNVDQHRERCEISGLNQAKLRRVAFCVDVEIAPMPKYAEESCGKKLFDRGSDKGDKDQKRKIKEKGEGEALRRSKDGDSLKESEEGETKATTPTASDEALSKESSSPKSKKESTGADKPPKGSEPSTDNQPPGKNAADMKKKEKKKKSEEERKARKEKKRKLAEANGTIPMEIHMDSDSSLSDAGSAAPRHEVQQRTQAMPTINPVRIYRRCCQLRETPILKKITEQLSNPANSSEPGMVDRLDLTGYWMQLADLVTLGDYLAIVPVKEVILENCGLADEGLRVILAGLLAARKVAVAAKKRRPLSDADGLTSQGGVVERLVLKNNKLGPEGWKHVCLFVYLCRTLKCLDLSGVPFPQPQAGNGRQNGYATTASGQRQQMDLCHLLAKSLGERLGGSTLGLLSLGETGLNTEQLGTVVDGVIKCGIKRLGLAHNNIRAEGLEHVARFLRSGISEGLDLGGNDLRDQLGVLADALMIENEEDCPLWALSLADCNLTPSSLCKLLPKLVKLSVFRFIDLSHNHELFSTNPSAISVLRRYLPKMPCLKRIHLADCGLSTEQAIALAEILPEVSGLAHVSFMENPQLVELATNANTEETKEEACALFASLLAAARVSSSLVAIDIEVPSEQSSDLVKAMAKQVVAHCLYNMERLPVLPDLTASSQLDSASAISEPEYPDVLQRLVGHDVTEPYDMDLDVGTAPDDDYVIGGSGLVKALTCCLKNRGDESRRQSGEFIRDVENGIPVPSRSSSLARPSGKAKETSKHLLLSARKLRYRLQPALTKARAASGQDTHAYHRLMFLDSTLKGIIRRFEDEFPDTRESAADSAIGGISSAEEDAAASEKQLGTSLSSSTDADHLARQSEVACISDNEDEADQDQDSFRKVRPSSQLLRSNSIISLTSKAIANEEGRVLRAGHTFRLGIVKPEHYQLLSGVEMVGADPNHVRFLHELLDELHDEELSREVAEKGVVKVFQERKEYILQRLRDADPMHWEMFVESQEMARANVNVKVGGSAEEGDGKKVDSSNTGGAASPSSSSSAVVVENN</sequence>
<feature type="compositionally biased region" description="Low complexity" evidence="4">
    <location>
        <begin position="386"/>
        <end position="396"/>
    </location>
</feature>
<proteinExistence type="predicted"/>
<evidence type="ECO:0000313" key="6">
    <source>
        <dbReference type="Proteomes" id="UP001174934"/>
    </source>
</evidence>
<feature type="compositionally biased region" description="Low complexity" evidence="4">
    <location>
        <begin position="36"/>
        <end position="54"/>
    </location>
</feature>
<evidence type="ECO:0000256" key="4">
    <source>
        <dbReference type="SAM" id="MobiDB-lite"/>
    </source>
</evidence>
<feature type="compositionally biased region" description="Polar residues" evidence="4">
    <location>
        <begin position="55"/>
        <end position="64"/>
    </location>
</feature>
<dbReference type="GO" id="GO:0005096">
    <property type="term" value="F:GTPase activator activity"/>
    <property type="evidence" value="ECO:0007669"/>
    <property type="project" value="UniProtKB-KW"/>
</dbReference>
<protein>
    <recommendedName>
        <fullName evidence="7">Cell wall biogenesis protein Mhp1</fullName>
    </recommendedName>
</protein>
<feature type="region of interest" description="Disordered" evidence="4">
    <location>
        <begin position="1215"/>
        <end position="1249"/>
    </location>
</feature>
<dbReference type="SUPFAM" id="SSF52047">
    <property type="entry name" value="RNI-like"/>
    <property type="match status" value="1"/>
</dbReference>
<feature type="compositionally biased region" description="Low complexity" evidence="4">
    <location>
        <begin position="110"/>
        <end position="138"/>
    </location>
</feature>
<feature type="region of interest" description="Disordered" evidence="4">
    <location>
        <begin position="253"/>
        <end position="404"/>
    </location>
</feature>
<evidence type="ECO:0000256" key="1">
    <source>
        <dbReference type="ARBA" id="ARBA00022468"/>
    </source>
</evidence>
<dbReference type="GO" id="GO:0006913">
    <property type="term" value="P:nucleocytoplasmic transport"/>
    <property type="evidence" value="ECO:0007669"/>
    <property type="project" value="TreeGrafter"/>
</dbReference>
<feature type="compositionally biased region" description="Basic and acidic residues" evidence="4">
    <location>
        <begin position="317"/>
        <end position="329"/>
    </location>
</feature>
<feature type="region of interest" description="Disordered" evidence="4">
    <location>
        <begin position="1"/>
        <end position="142"/>
    </location>
</feature>
<evidence type="ECO:0000256" key="2">
    <source>
        <dbReference type="ARBA" id="ARBA00022614"/>
    </source>
</evidence>
<keyword evidence="2" id="KW-0433">Leucine-rich repeat</keyword>
<dbReference type="InterPro" id="IPR027038">
    <property type="entry name" value="RanGap"/>
</dbReference>
<dbReference type="SMART" id="SM00368">
    <property type="entry name" value="LRR_RI"/>
    <property type="match status" value="5"/>
</dbReference>
<dbReference type="Proteomes" id="UP001174934">
    <property type="component" value="Unassembled WGS sequence"/>
</dbReference>
<organism evidence="5 6">
    <name type="scientific">Bombardia bombarda</name>
    <dbReference type="NCBI Taxonomy" id="252184"/>
    <lineage>
        <taxon>Eukaryota</taxon>
        <taxon>Fungi</taxon>
        <taxon>Dikarya</taxon>
        <taxon>Ascomycota</taxon>
        <taxon>Pezizomycotina</taxon>
        <taxon>Sordariomycetes</taxon>
        <taxon>Sordariomycetidae</taxon>
        <taxon>Sordariales</taxon>
        <taxon>Lasiosphaeriaceae</taxon>
        <taxon>Bombardia</taxon>
    </lineage>
</organism>
<feature type="compositionally biased region" description="Basic and acidic residues" evidence="4">
    <location>
        <begin position="253"/>
        <end position="296"/>
    </location>
</feature>
<dbReference type="AlphaFoldDB" id="A0AA39XKX3"/>
<reference evidence="5" key="1">
    <citation type="submission" date="2023-06" db="EMBL/GenBank/DDBJ databases">
        <title>Genome-scale phylogeny and comparative genomics of the fungal order Sordariales.</title>
        <authorList>
            <consortium name="Lawrence Berkeley National Laboratory"/>
            <person name="Hensen N."/>
            <person name="Bonometti L."/>
            <person name="Westerberg I."/>
            <person name="Brannstrom I.O."/>
            <person name="Guillou S."/>
            <person name="Cros-Aarteil S."/>
            <person name="Calhoun S."/>
            <person name="Haridas S."/>
            <person name="Kuo A."/>
            <person name="Mondo S."/>
            <person name="Pangilinan J."/>
            <person name="Riley R."/>
            <person name="LaButti K."/>
            <person name="Andreopoulos B."/>
            <person name="Lipzen A."/>
            <person name="Chen C."/>
            <person name="Yanf M."/>
            <person name="Daum C."/>
            <person name="Ng V."/>
            <person name="Clum A."/>
            <person name="Steindorff A."/>
            <person name="Ohm R."/>
            <person name="Martin F."/>
            <person name="Silar P."/>
            <person name="Natvig D."/>
            <person name="Lalanne C."/>
            <person name="Gautier V."/>
            <person name="Ament-velasquez S.L."/>
            <person name="Kruys A."/>
            <person name="Hutchinson M.I."/>
            <person name="Powell A.J."/>
            <person name="Barry K."/>
            <person name="Miller A.N."/>
            <person name="Grigoriev I.V."/>
            <person name="Debuchy R."/>
            <person name="Gladieux P."/>
            <person name="Thoren M.H."/>
            <person name="Johannesson H."/>
        </authorList>
    </citation>
    <scope>NUCLEOTIDE SEQUENCE</scope>
    <source>
        <strain evidence="5">SMH3391-2</strain>
    </source>
</reference>
<dbReference type="GO" id="GO:0005634">
    <property type="term" value="C:nucleus"/>
    <property type="evidence" value="ECO:0007669"/>
    <property type="project" value="TreeGrafter"/>
</dbReference>
<dbReference type="Gene3D" id="3.80.10.10">
    <property type="entry name" value="Ribonuclease Inhibitor"/>
    <property type="match status" value="2"/>
</dbReference>
<evidence type="ECO:0000256" key="3">
    <source>
        <dbReference type="ARBA" id="ARBA00022737"/>
    </source>
</evidence>
<dbReference type="GO" id="GO:0031267">
    <property type="term" value="F:small GTPase binding"/>
    <property type="evidence" value="ECO:0007669"/>
    <property type="project" value="TreeGrafter"/>
</dbReference>
<evidence type="ECO:0000313" key="5">
    <source>
        <dbReference type="EMBL" id="KAK0635894.1"/>
    </source>
</evidence>
<dbReference type="GO" id="GO:0048471">
    <property type="term" value="C:perinuclear region of cytoplasm"/>
    <property type="evidence" value="ECO:0007669"/>
    <property type="project" value="TreeGrafter"/>
</dbReference>
<dbReference type="InterPro" id="IPR032675">
    <property type="entry name" value="LRR_dom_sf"/>
</dbReference>
<feature type="compositionally biased region" description="Polar residues" evidence="4">
    <location>
        <begin position="1049"/>
        <end position="1058"/>
    </location>
</feature>
<dbReference type="PANTHER" id="PTHR24113:SF12">
    <property type="entry name" value="RAN GTPASE-ACTIVATING PROTEIN 1"/>
    <property type="match status" value="1"/>
</dbReference>
<feature type="compositionally biased region" description="Low complexity" evidence="4">
    <location>
        <begin position="78"/>
        <end position="87"/>
    </location>
</feature>
<name>A0AA39XKX3_9PEZI</name>
<feature type="compositionally biased region" description="Basic and acidic residues" evidence="4">
    <location>
        <begin position="345"/>
        <end position="362"/>
    </location>
</feature>
<dbReference type="GO" id="GO:0005829">
    <property type="term" value="C:cytosol"/>
    <property type="evidence" value="ECO:0007669"/>
    <property type="project" value="TreeGrafter"/>
</dbReference>
<keyword evidence="1" id="KW-0343">GTPase activation</keyword>
<comment type="caution">
    <text evidence="5">The sequence shown here is derived from an EMBL/GenBank/DDBJ whole genome shotgun (WGS) entry which is preliminary data.</text>
</comment>
<feature type="compositionally biased region" description="Low complexity" evidence="4">
    <location>
        <begin position="1234"/>
        <end position="1249"/>
    </location>
</feature>
<keyword evidence="6" id="KW-1185">Reference proteome</keyword>
<dbReference type="PANTHER" id="PTHR24113">
    <property type="entry name" value="RAN GTPASE-ACTIVATING PROTEIN 1"/>
    <property type="match status" value="1"/>
</dbReference>
<feature type="region of interest" description="Disordered" evidence="4">
    <location>
        <begin position="1038"/>
        <end position="1061"/>
    </location>
</feature>
<evidence type="ECO:0008006" key="7">
    <source>
        <dbReference type="Google" id="ProtNLM"/>
    </source>
</evidence>
<gene>
    <name evidence="5" type="ORF">B0T17DRAFT_612701</name>
</gene>
<dbReference type="EMBL" id="JAULSR010000001">
    <property type="protein sequence ID" value="KAK0635894.1"/>
    <property type="molecule type" value="Genomic_DNA"/>
</dbReference>
<accession>A0AA39XKX3</accession>